<evidence type="ECO:0000256" key="5">
    <source>
        <dbReference type="ARBA" id="ARBA00023242"/>
    </source>
</evidence>
<dbReference type="SMART" id="SM00380">
    <property type="entry name" value="AP2"/>
    <property type="match status" value="1"/>
</dbReference>
<evidence type="ECO:0000313" key="8">
    <source>
        <dbReference type="EMBL" id="PKA51139.1"/>
    </source>
</evidence>
<dbReference type="PIRSF" id="PIRSF038123">
    <property type="entry name" value="PTI6"/>
    <property type="match status" value="1"/>
</dbReference>
<accession>A0A2I0A6H4</accession>
<organism evidence="8 9">
    <name type="scientific">Apostasia shenzhenica</name>
    <dbReference type="NCBI Taxonomy" id="1088818"/>
    <lineage>
        <taxon>Eukaryota</taxon>
        <taxon>Viridiplantae</taxon>
        <taxon>Streptophyta</taxon>
        <taxon>Embryophyta</taxon>
        <taxon>Tracheophyta</taxon>
        <taxon>Spermatophyta</taxon>
        <taxon>Magnoliopsida</taxon>
        <taxon>Liliopsida</taxon>
        <taxon>Asparagales</taxon>
        <taxon>Orchidaceae</taxon>
        <taxon>Apostasioideae</taxon>
        <taxon>Apostasia</taxon>
    </lineage>
</organism>
<dbReference type="SUPFAM" id="SSF54171">
    <property type="entry name" value="DNA-binding domain"/>
    <property type="match status" value="1"/>
</dbReference>
<evidence type="ECO:0000256" key="1">
    <source>
        <dbReference type="ARBA" id="ARBA00004123"/>
    </source>
</evidence>
<dbReference type="CDD" id="cd00018">
    <property type="entry name" value="AP2"/>
    <property type="match status" value="1"/>
</dbReference>
<evidence type="ECO:0000313" key="9">
    <source>
        <dbReference type="Proteomes" id="UP000236161"/>
    </source>
</evidence>
<comment type="subcellular location">
    <subcellularLocation>
        <location evidence="1">Nucleus</location>
    </subcellularLocation>
</comment>
<keyword evidence="4" id="KW-0804">Transcription</keyword>
<dbReference type="EMBL" id="KZ452014">
    <property type="protein sequence ID" value="PKA51139.1"/>
    <property type="molecule type" value="Genomic_DNA"/>
</dbReference>
<feature type="region of interest" description="Disordered" evidence="6">
    <location>
        <begin position="42"/>
        <end position="62"/>
    </location>
</feature>
<dbReference type="InterPro" id="IPR001471">
    <property type="entry name" value="AP2/ERF_dom"/>
</dbReference>
<dbReference type="Proteomes" id="UP000236161">
    <property type="component" value="Unassembled WGS sequence"/>
</dbReference>
<dbReference type="GO" id="GO:0005634">
    <property type="term" value="C:nucleus"/>
    <property type="evidence" value="ECO:0007669"/>
    <property type="project" value="UniProtKB-SubCell"/>
</dbReference>
<dbReference type="InterPro" id="IPR016177">
    <property type="entry name" value="DNA-bd_dom_sf"/>
</dbReference>
<protein>
    <submittedName>
        <fullName evidence="8">Ethylene-responsive transcription factor CRF4</fullName>
    </submittedName>
</protein>
<dbReference type="GO" id="GO:0003700">
    <property type="term" value="F:DNA-binding transcription factor activity"/>
    <property type="evidence" value="ECO:0007669"/>
    <property type="project" value="InterPro"/>
</dbReference>
<keyword evidence="3" id="KW-0238">DNA-binding</keyword>
<sequence length="271" mass="30557">MDVTVECWTPVKFSEHVFSTRKAVPAAKTAVNRKILRIFSTDPDATDSSSSSEEEACEIHRRQRRRRVKRHVQEIVMEVRSGATRRRRLLEPVKSPVMKSETAAANAGSGERTKYRGVRRRQWGRFSSEIRDPKQRKRLWLGTFDSAEEAAVAYDRAAIKLKGPKAITNFPIAKIEAMLPVPASLVSTTPARFELESPAAPPPQLPSPRSVLPFPENYLCFGDVDVFGFSVAEPPLFVADTSRLPKPFWEEELDLDVFDELSLLVVDGNEY</sequence>
<evidence type="ECO:0000259" key="7">
    <source>
        <dbReference type="PROSITE" id="PS51032"/>
    </source>
</evidence>
<gene>
    <name evidence="8" type="primary">CRF4</name>
    <name evidence="8" type="ORF">AXF42_Ash010579</name>
</gene>
<feature type="region of interest" description="Disordered" evidence="6">
    <location>
        <begin position="97"/>
        <end position="118"/>
    </location>
</feature>
<dbReference type="InterPro" id="IPR050913">
    <property type="entry name" value="AP2/ERF_ERF"/>
</dbReference>
<dbReference type="AlphaFoldDB" id="A0A2I0A6H4"/>
<dbReference type="GO" id="GO:0003677">
    <property type="term" value="F:DNA binding"/>
    <property type="evidence" value="ECO:0007669"/>
    <property type="project" value="UniProtKB-KW"/>
</dbReference>
<dbReference type="STRING" id="1088818.A0A2I0A6H4"/>
<dbReference type="FunFam" id="3.30.730.10:FF:000001">
    <property type="entry name" value="Ethylene-responsive transcription factor 2"/>
    <property type="match status" value="1"/>
</dbReference>
<evidence type="ECO:0000256" key="3">
    <source>
        <dbReference type="ARBA" id="ARBA00023125"/>
    </source>
</evidence>
<dbReference type="PROSITE" id="PS51032">
    <property type="entry name" value="AP2_ERF"/>
    <property type="match status" value="1"/>
</dbReference>
<keyword evidence="9" id="KW-1185">Reference proteome</keyword>
<dbReference type="OrthoDB" id="770540at2759"/>
<dbReference type="Pfam" id="PF00847">
    <property type="entry name" value="AP2"/>
    <property type="match status" value="1"/>
</dbReference>
<keyword evidence="5" id="KW-0539">Nucleus</keyword>
<evidence type="ECO:0000256" key="2">
    <source>
        <dbReference type="ARBA" id="ARBA00023015"/>
    </source>
</evidence>
<feature type="domain" description="AP2/ERF" evidence="7">
    <location>
        <begin position="114"/>
        <end position="171"/>
    </location>
</feature>
<evidence type="ECO:0000256" key="6">
    <source>
        <dbReference type="SAM" id="MobiDB-lite"/>
    </source>
</evidence>
<dbReference type="PRINTS" id="PR00367">
    <property type="entry name" value="ETHRSPELEMNT"/>
</dbReference>
<dbReference type="PANTHER" id="PTHR31194:SF166">
    <property type="entry name" value="PATHOGENESIS-RELATED GENES TRANSCRIPTIONAL ACTIVATOR PTI6"/>
    <property type="match status" value="1"/>
</dbReference>
<reference evidence="8 9" key="1">
    <citation type="journal article" date="2017" name="Nature">
        <title>The Apostasia genome and the evolution of orchids.</title>
        <authorList>
            <person name="Zhang G.Q."/>
            <person name="Liu K.W."/>
            <person name="Li Z."/>
            <person name="Lohaus R."/>
            <person name="Hsiao Y.Y."/>
            <person name="Niu S.C."/>
            <person name="Wang J.Y."/>
            <person name="Lin Y.C."/>
            <person name="Xu Q."/>
            <person name="Chen L.J."/>
            <person name="Yoshida K."/>
            <person name="Fujiwara S."/>
            <person name="Wang Z.W."/>
            <person name="Zhang Y.Q."/>
            <person name="Mitsuda N."/>
            <person name="Wang M."/>
            <person name="Liu G.H."/>
            <person name="Pecoraro L."/>
            <person name="Huang H.X."/>
            <person name="Xiao X.J."/>
            <person name="Lin M."/>
            <person name="Wu X.Y."/>
            <person name="Wu W.L."/>
            <person name="Chen Y.Y."/>
            <person name="Chang S.B."/>
            <person name="Sakamoto S."/>
            <person name="Ohme-Takagi M."/>
            <person name="Yagi M."/>
            <person name="Zeng S.J."/>
            <person name="Shen C.Y."/>
            <person name="Yeh C.M."/>
            <person name="Luo Y.B."/>
            <person name="Tsai W.C."/>
            <person name="Van de Peer Y."/>
            <person name="Liu Z.J."/>
        </authorList>
    </citation>
    <scope>NUCLEOTIDE SEQUENCE [LARGE SCALE GENOMIC DNA]</scope>
    <source>
        <strain evidence="9">cv. Shenzhen</strain>
        <tissue evidence="8">Stem</tissue>
    </source>
</reference>
<evidence type="ECO:0000256" key="4">
    <source>
        <dbReference type="ARBA" id="ARBA00023163"/>
    </source>
</evidence>
<dbReference type="Gene3D" id="3.30.730.10">
    <property type="entry name" value="AP2/ERF domain"/>
    <property type="match status" value="1"/>
</dbReference>
<keyword evidence="2" id="KW-0805">Transcription regulation</keyword>
<name>A0A2I0A6H4_9ASPA</name>
<dbReference type="PANTHER" id="PTHR31194">
    <property type="entry name" value="SHN SHINE , DNA BINDING / TRANSCRIPTION FACTOR"/>
    <property type="match status" value="1"/>
</dbReference>
<dbReference type="InterPro" id="IPR036955">
    <property type="entry name" value="AP2/ERF_dom_sf"/>
</dbReference>
<proteinExistence type="predicted"/>